<sequence>MDEDLQPASATTRQLIGMPIMAFIHSEDLQILCGQLNMTYQRIQPTFDIRWLTNGCTSKQEEDYQWITVTGMPISFSAQSNNMLKQNAQITCVIEPIALLQEEEQERYHPQYQVIETIQGILVSLYNDLYEKATSGKIYVLEFLSHVLMNIIPLGIILRTNNHHNDENNDNNDGDDEEIDEYDRLQNNGNTKNEKRQQRIRRRQQRQQPNFIAVQKLDRIEIVPLVNKVQSSCKAVLDTYYYPIVKDILSVSNSIGSITQILPPAEVPLSTLESYIEWVTTAIRPTSSKQYY</sequence>
<comment type="caution">
    <text evidence="2">The sequence shown here is derived from an EMBL/GenBank/DDBJ whole genome shotgun (WGS) entry which is preliminary data.</text>
</comment>
<feature type="compositionally biased region" description="Acidic residues" evidence="1">
    <location>
        <begin position="168"/>
        <end position="181"/>
    </location>
</feature>
<organism evidence="2 3">
    <name type="scientific">Phascolomyces articulosus</name>
    <dbReference type="NCBI Taxonomy" id="60185"/>
    <lineage>
        <taxon>Eukaryota</taxon>
        <taxon>Fungi</taxon>
        <taxon>Fungi incertae sedis</taxon>
        <taxon>Mucoromycota</taxon>
        <taxon>Mucoromycotina</taxon>
        <taxon>Mucoromycetes</taxon>
        <taxon>Mucorales</taxon>
        <taxon>Lichtheimiaceae</taxon>
        <taxon>Phascolomyces</taxon>
    </lineage>
</organism>
<evidence type="ECO:0000313" key="3">
    <source>
        <dbReference type="Proteomes" id="UP001209540"/>
    </source>
</evidence>
<reference evidence="2" key="1">
    <citation type="journal article" date="2022" name="IScience">
        <title>Evolution of zygomycete secretomes and the origins of terrestrial fungal ecologies.</title>
        <authorList>
            <person name="Chang Y."/>
            <person name="Wang Y."/>
            <person name="Mondo S."/>
            <person name="Ahrendt S."/>
            <person name="Andreopoulos W."/>
            <person name="Barry K."/>
            <person name="Beard J."/>
            <person name="Benny G.L."/>
            <person name="Blankenship S."/>
            <person name="Bonito G."/>
            <person name="Cuomo C."/>
            <person name="Desiro A."/>
            <person name="Gervers K.A."/>
            <person name="Hundley H."/>
            <person name="Kuo A."/>
            <person name="LaButti K."/>
            <person name="Lang B.F."/>
            <person name="Lipzen A."/>
            <person name="O'Donnell K."/>
            <person name="Pangilinan J."/>
            <person name="Reynolds N."/>
            <person name="Sandor L."/>
            <person name="Smith M.E."/>
            <person name="Tsang A."/>
            <person name="Grigoriev I.V."/>
            <person name="Stajich J.E."/>
            <person name="Spatafora J.W."/>
        </authorList>
    </citation>
    <scope>NUCLEOTIDE SEQUENCE</scope>
    <source>
        <strain evidence="2">RSA 2281</strain>
    </source>
</reference>
<name>A0AAD5PEI3_9FUNG</name>
<dbReference type="AlphaFoldDB" id="A0AAD5PEI3"/>
<accession>A0AAD5PEI3</accession>
<reference evidence="2" key="2">
    <citation type="submission" date="2023-02" db="EMBL/GenBank/DDBJ databases">
        <authorList>
            <consortium name="DOE Joint Genome Institute"/>
            <person name="Mondo S.J."/>
            <person name="Chang Y."/>
            <person name="Wang Y."/>
            <person name="Ahrendt S."/>
            <person name="Andreopoulos W."/>
            <person name="Barry K."/>
            <person name="Beard J."/>
            <person name="Benny G.L."/>
            <person name="Blankenship S."/>
            <person name="Bonito G."/>
            <person name="Cuomo C."/>
            <person name="Desiro A."/>
            <person name="Gervers K.A."/>
            <person name="Hundley H."/>
            <person name="Kuo A."/>
            <person name="LaButti K."/>
            <person name="Lang B.F."/>
            <person name="Lipzen A."/>
            <person name="O'Donnell K."/>
            <person name="Pangilinan J."/>
            <person name="Reynolds N."/>
            <person name="Sandor L."/>
            <person name="Smith M.W."/>
            <person name="Tsang A."/>
            <person name="Grigoriev I.V."/>
            <person name="Stajich J.E."/>
            <person name="Spatafora J.W."/>
        </authorList>
    </citation>
    <scope>NUCLEOTIDE SEQUENCE</scope>
    <source>
        <strain evidence="2">RSA 2281</strain>
    </source>
</reference>
<protein>
    <submittedName>
        <fullName evidence="2">Uncharacterized protein</fullName>
    </submittedName>
</protein>
<evidence type="ECO:0000256" key="1">
    <source>
        <dbReference type="SAM" id="MobiDB-lite"/>
    </source>
</evidence>
<dbReference type="Proteomes" id="UP001209540">
    <property type="component" value="Unassembled WGS sequence"/>
</dbReference>
<evidence type="ECO:0000313" key="2">
    <source>
        <dbReference type="EMBL" id="KAI9259560.1"/>
    </source>
</evidence>
<proteinExistence type="predicted"/>
<feature type="region of interest" description="Disordered" evidence="1">
    <location>
        <begin position="167"/>
        <end position="207"/>
    </location>
</feature>
<keyword evidence="3" id="KW-1185">Reference proteome</keyword>
<dbReference type="EMBL" id="JAIXMP010000017">
    <property type="protein sequence ID" value="KAI9259560.1"/>
    <property type="molecule type" value="Genomic_DNA"/>
</dbReference>
<gene>
    <name evidence="2" type="ORF">BDA99DRAFT_513548</name>
</gene>